<sequence length="578" mass="64110">MKVISFGILLVINLFLRSVQCENLKLLILHNNDMHSRFEETSRTSGTCKDKSNCYGGFGRVLHVVREARKAAADGTGPPVLFLNAGDTYTGTSWFSVHKWRIAADFMNLLQPDVASFGNHEFDDRPEGIVPFLKAINFPVVAANLNFSKEPLYLTTNVTKSHTLVVSGRKIGVIGYVLPQTATISSPGNVDFGEEVDALRAESERLNGEGVKIIVALGHSGFDKDKEIAENVPLVDLVIGGHTNTFLWNGPQPDWEAVEGPYPTIVTQSSGKKVPVVQAYAYTKYMGRLNVIFDDNGDLVEYNGQPQLLNSTVRQEKQALVLLEKYRPEVEAINNKIVGTTRVRLDGEIENCRVKECNLANLVADALVEHHAHIQQGRFWTDAPIALFNAGSIRTDIVPKFPNGSFTMGEIMQAFPYSDQLHFLSLNGSDLLETLEIGARYNGDTNRGELIHASGIRYTFDMSKPVGSRIVSARARCGSCDIPKYSTIKEDHPYRIITTDFVVKGGDGHHVIRDKSYDRYAYDYNAVETIAWYTSRHSPIIKEEDERLIALNSTSWSSSMKGSATYLALTAIGLTLVR</sequence>
<feature type="signal peptide" evidence="12">
    <location>
        <begin position="1"/>
        <end position="21"/>
    </location>
</feature>
<dbReference type="PANTHER" id="PTHR11575">
    <property type="entry name" value="5'-NUCLEOTIDASE-RELATED"/>
    <property type="match status" value="1"/>
</dbReference>
<keyword evidence="11" id="KW-1199">Hemostasis impairing toxin</keyword>
<dbReference type="InterPro" id="IPR008334">
    <property type="entry name" value="5'-Nucleotdase_C"/>
</dbReference>
<dbReference type="FunFam" id="3.60.21.10:FF:000020">
    <property type="entry name" value="NT5E isoform 4"/>
    <property type="match status" value="1"/>
</dbReference>
<dbReference type="CDD" id="cd07409">
    <property type="entry name" value="MPP_CD73_N"/>
    <property type="match status" value="1"/>
</dbReference>
<feature type="domain" description="Calcineurin-like phosphoesterase" evidence="13">
    <location>
        <begin position="28"/>
        <end position="243"/>
    </location>
</feature>
<dbReference type="Pfam" id="PF02872">
    <property type="entry name" value="5_nucleotid_C"/>
    <property type="match status" value="1"/>
</dbReference>
<accession>A0A1Y1LV81</accession>
<evidence type="ECO:0000256" key="10">
    <source>
        <dbReference type="ARBA" id="ARBA00022801"/>
    </source>
</evidence>
<evidence type="ECO:0000256" key="12">
    <source>
        <dbReference type="RuleBase" id="RU362119"/>
    </source>
</evidence>
<keyword evidence="5" id="KW-0964">Secreted</keyword>
<dbReference type="GO" id="GO:0008253">
    <property type="term" value="F:5'-nucleotidase activity"/>
    <property type="evidence" value="ECO:0007669"/>
    <property type="project" value="UniProtKB-EC"/>
</dbReference>
<dbReference type="SUPFAM" id="SSF55816">
    <property type="entry name" value="5'-nucleotidase (syn. UDP-sugar hydrolase), C-terminal domain"/>
    <property type="match status" value="1"/>
</dbReference>
<evidence type="ECO:0000256" key="6">
    <source>
        <dbReference type="ARBA" id="ARBA00022656"/>
    </source>
</evidence>
<dbReference type="AlphaFoldDB" id="A0A1Y1LV81"/>
<evidence type="ECO:0000259" key="13">
    <source>
        <dbReference type="Pfam" id="PF00149"/>
    </source>
</evidence>
<evidence type="ECO:0000256" key="9">
    <source>
        <dbReference type="ARBA" id="ARBA00022741"/>
    </source>
</evidence>
<feature type="chain" id="PRO_5011815189" description="5'-Nucleotidase C-terminal domain-containing protein" evidence="12">
    <location>
        <begin position="22"/>
        <end position="578"/>
    </location>
</feature>
<feature type="domain" description="5'-Nucleotidase C-terminal" evidence="14">
    <location>
        <begin position="338"/>
        <end position="509"/>
    </location>
</feature>
<dbReference type="Pfam" id="PF00149">
    <property type="entry name" value="Metallophos"/>
    <property type="match status" value="1"/>
</dbReference>
<dbReference type="RefSeq" id="XP_031354291.1">
    <property type="nucleotide sequence ID" value="XM_031498431.1"/>
</dbReference>
<evidence type="ECO:0000256" key="3">
    <source>
        <dbReference type="ARBA" id="ARBA00006654"/>
    </source>
</evidence>
<organism evidence="15">
    <name type="scientific">Photinus pyralis</name>
    <name type="common">Common eastern firefly</name>
    <name type="synonym">Lampyris pyralis</name>
    <dbReference type="NCBI Taxonomy" id="7054"/>
    <lineage>
        <taxon>Eukaryota</taxon>
        <taxon>Metazoa</taxon>
        <taxon>Ecdysozoa</taxon>
        <taxon>Arthropoda</taxon>
        <taxon>Hexapoda</taxon>
        <taxon>Insecta</taxon>
        <taxon>Pterygota</taxon>
        <taxon>Neoptera</taxon>
        <taxon>Endopterygota</taxon>
        <taxon>Coleoptera</taxon>
        <taxon>Polyphaga</taxon>
        <taxon>Elateriformia</taxon>
        <taxon>Elateroidea</taxon>
        <taxon>Lampyridae</taxon>
        <taxon>Lampyrinae</taxon>
        <taxon>Photinus</taxon>
    </lineage>
</organism>
<dbReference type="Gene3D" id="3.60.21.10">
    <property type="match status" value="1"/>
</dbReference>
<dbReference type="GO" id="GO:0005886">
    <property type="term" value="C:plasma membrane"/>
    <property type="evidence" value="ECO:0007669"/>
    <property type="project" value="TreeGrafter"/>
</dbReference>
<dbReference type="FunFam" id="3.90.780.10:FF:000004">
    <property type="entry name" value="UDP-sugar hydrolase, putative"/>
    <property type="match status" value="1"/>
</dbReference>
<evidence type="ECO:0000256" key="2">
    <source>
        <dbReference type="ARBA" id="ARBA00004613"/>
    </source>
</evidence>
<evidence type="ECO:0000259" key="14">
    <source>
        <dbReference type="Pfam" id="PF02872"/>
    </source>
</evidence>
<evidence type="ECO:0008006" key="16">
    <source>
        <dbReference type="Google" id="ProtNLM"/>
    </source>
</evidence>
<evidence type="ECO:0000256" key="4">
    <source>
        <dbReference type="ARBA" id="ARBA00022442"/>
    </source>
</evidence>
<keyword evidence="4" id="KW-1201">Platelet aggregation inhibiting toxin</keyword>
<keyword evidence="9 12" id="KW-0547">Nucleotide-binding</keyword>
<dbReference type="GO" id="GO:0046872">
    <property type="term" value="F:metal ion binding"/>
    <property type="evidence" value="ECO:0007669"/>
    <property type="project" value="UniProtKB-KW"/>
</dbReference>
<evidence type="ECO:0000256" key="7">
    <source>
        <dbReference type="ARBA" id="ARBA00022723"/>
    </source>
</evidence>
<dbReference type="GO" id="GO:0005615">
    <property type="term" value="C:extracellular space"/>
    <property type="evidence" value="ECO:0007669"/>
    <property type="project" value="UniProtKB-ARBA"/>
</dbReference>
<evidence type="ECO:0000313" key="15">
    <source>
        <dbReference type="EMBL" id="JAV77503.1"/>
    </source>
</evidence>
<dbReference type="GeneID" id="116178811"/>
<protein>
    <recommendedName>
        <fullName evidence="16">5'-Nucleotidase C-terminal domain-containing protein</fullName>
    </recommendedName>
</protein>
<dbReference type="PRINTS" id="PR01607">
    <property type="entry name" value="APYRASEFAMLY"/>
</dbReference>
<dbReference type="Gene3D" id="3.90.780.10">
    <property type="entry name" value="5'-Nucleotidase, C-terminal domain"/>
    <property type="match status" value="1"/>
</dbReference>
<comment type="subcellular location">
    <subcellularLocation>
        <location evidence="2">Secreted</location>
    </subcellularLocation>
</comment>
<dbReference type="SUPFAM" id="SSF56300">
    <property type="entry name" value="Metallo-dependent phosphatases"/>
    <property type="match status" value="1"/>
</dbReference>
<evidence type="ECO:0000256" key="1">
    <source>
        <dbReference type="ARBA" id="ARBA00000815"/>
    </source>
</evidence>
<dbReference type="EMBL" id="GEZM01046116">
    <property type="protein sequence ID" value="JAV77503.1"/>
    <property type="molecule type" value="Transcribed_RNA"/>
</dbReference>
<dbReference type="GO" id="GO:0000166">
    <property type="term" value="F:nucleotide binding"/>
    <property type="evidence" value="ECO:0007669"/>
    <property type="project" value="UniProtKB-KW"/>
</dbReference>
<keyword evidence="8 12" id="KW-0732">Signal</keyword>
<evidence type="ECO:0000256" key="5">
    <source>
        <dbReference type="ARBA" id="ARBA00022525"/>
    </source>
</evidence>
<reference evidence="15" key="1">
    <citation type="journal article" date="2016" name="Sci. Rep.">
        <title>Molecular characterization of firefly nuptial gifts: a multi-omics approach sheds light on postcopulatory sexual selection.</title>
        <authorList>
            <person name="Al-Wathiqui N."/>
            <person name="Fallon T.R."/>
            <person name="South A."/>
            <person name="Weng J.K."/>
            <person name="Lewis S.M."/>
        </authorList>
    </citation>
    <scope>NUCLEOTIDE SEQUENCE</scope>
</reference>
<dbReference type="InterPro" id="IPR036907">
    <property type="entry name" value="5'-Nucleotdase_C_sf"/>
</dbReference>
<dbReference type="GO" id="GO:0090729">
    <property type="term" value="F:toxin activity"/>
    <property type="evidence" value="ECO:0007669"/>
    <property type="project" value="UniProtKB-KW"/>
</dbReference>
<keyword evidence="6" id="KW-0800">Toxin</keyword>
<dbReference type="PANTHER" id="PTHR11575:SF24">
    <property type="entry name" value="5'-NUCLEOTIDASE"/>
    <property type="match status" value="1"/>
</dbReference>
<keyword evidence="10 12" id="KW-0378">Hydrolase</keyword>
<evidence type="ECO:0000256" key="8">
    <source>
        <dbReference type="ARBA" id="ARBA00022729"/>
    </source>
</evidence>
<proteinExistence type="inferred from homology"/>
<dbReference type="InterPro" id="IPR004843">
    <property type="entry name" value="Calcineurin-like_PHP"/>
</dbReference>
<name>A0A1Y1LV81_PHOPY</name>
<evidence type="ECO:0000256" key="11">
    <source>
        <dbReference type="ARBA" id="ARBA00023240"/>
    </source>
</evidence>
<keyword evidence="7" id="KW-0479">Metal-binding</keyword>
<dbReference type="InterPro" id="IPR029052">
    <property type="entry name" value="Metallo-depent_PP-like"/>
</dbReference>
<comment type="similarity">
    <text evidence="3 12">Belongs to the 5'-nucleotidase family.</text>
</comment>
<dbReference type="InterPro" id="IPR006179">
    <property type="entry name" value="5_nucleotidase/apyrase"/>
</dbReference>
<comment type="catalytic activity">
    <reaction evidence="1">
        <text>a ribonucleoside 5'-phosphate + H2O = a ribonucleoside + phosphate</text>
        <dbReference type="Rhea" id="RHEA:12484"/>
        <dbReference type="ChEBI" id="CHEBI:15377"/>
        <dbReference type="ChEBI" id="CHEBI:18254"/>
        <dbReference type="ChEBI" id="CHEBI:43474"/>
        <dbReference type="ChEBI" id="CHEBI:58043"/>
        <dbReference type="EC" id="3.1.3.5"/>
    </reaction>
</comment>
<dbReference type="GO" id="GO:0006196">
    <property type="term" value="P:AMP catabolic process"/>
    <property type="evidence" value="ECO:0007669"/>
    <property type="project" value="TreeGrafter"/>
</dbReference>